<dbReference type="Proteomes" id="UP001058330">
    <property type="component" value="Chromosome"/>
</dbReference>
<proteinExistence type="predicted"/>
<reference evidence="1" key="1">
    <citation type="submission" date="2021-07" db="EMBL/GenBank/DDBJ databases">
        <title>Studies on halocins as antimicrobial molecules from haloarchaea.</title>
        <authorList>
            <person name="Kumar S."/>
            <person name="Khare S.K."/>
        </authorList>
    </citation>
    <scope>NUCLEOTIDE SEQUENCE</scope>
    <source>
        <strain evidence="1">NCIM 5678</strain>
    </source>
</reference>
<sequence>MKLEESSKAAKTNAIFNPGSLALFDGSDCTCTETAVETPLEVTWKRATLPIRETKSFDASRSAVCDSPT</sequence>
<evidence type="ECO:0000313" key="1">
    <source>
        <dbReference type="EMBL" id="UVE51120.1"/>
    </source>
</evidence>
<protein>
    <submittedName>
        <fullName evidence="1">Uncharacterized protein</fullName>
    </submittedName>
</protein>
<accession>A0ABY5RHT7</accession>
<dbReference type="GeneID" id="74528102"/>
<organism evidence="1 2">
    <name type="scientific">Haloferax larsenii</name>
    <dbReference type="NCBI Taxonomy" id="302484"/>
    <lineage>
        <taxon>Archaea</taxon>
        <taxon>Methanobacteriati</taxon>
        <taxon>Methanobacteriota</taxon>
        <taxon>Stenosarchaea group</taxon>
        <taxon>Halobacteria</taxon>
        <taxon>Halobacteriales</taxon>
        <taxon>Haloferacaceae</taxon>
        <taxon>Haloferax</taxon>
    </lineage>
</organism>
<evidence type="ECO:0000313" key="2">
    <source>
        <dbReference type="Proteomes" id="UP001058330"/>
    </source>
</evidence>
<dbReference type="EMBL" id="CP078063">
    <property type="protein sequence ID" value="UVE51120.1"/>
    <property type="molecule type" value="Genomic_DNA"/>
</dbReference>
<keyword evidence="2" id="KW-1185">Reference proteome</keyword>
<dbReference type="RefSeq" id="WP_258302994.1">
    <property type="nucleotide sequence ID" value="NZ_CP078063.1"/>
</dbReference>
<name>A0ABY5RHT7_HALLR</name>
<gene>
    <name evidence="1" type="ORF">KU306_04355</name>
</gene>